<dbReference type="SUPFAM" id="SSF143422">
    <property type="entry name" value="Transposase IS200-like"/>
    <property type="match status" value="1"/>
</dbReference>
<organism evidence="2 3">
    <name type="scientific">Dictyobacter alpinus</name>
    <dbReference type="NCBI Taxonomy" id="2014873"/>
    <lineage>
        <taxon>Bacteria</taxon>
        <taxon>Bacillati</taxon>
        <taxon>Chloroflexota</taxon>
        <taxon>Ktedonobacteria</taxon>
        <taxon>Ktedonobacterales</taxon>
        <taxon>Dictyobacteraceae</taxon>
        <taxon>Dictyobacter</taxon>
    </lineage>
</organism>
<keyword evidence="3" id="KW-1185">Reference proteome</keyword>
<feature type="compositionally biased region" description="Basic and acidic residues" evidence="1">
    <location>
        <begin position="84"/>
        <end position="103"/>
    </location>
</feature>
<evidence type="ECO:0008006" key="4">
    <source>
        <dbReference type="Google" id="ProtNLM"/>
    </source>
</evidence>
<dbReference type="EMBL" id="BIFT01000001">
    <property type="protein sequence ID" value="GCE28841.1"/>
    <property type="molecule type" value="Genomic_DNA"/>
</dbReference>
<dbReference type="Proteomes" id="UP000287171">
    <property type="component" value="Unassembled WGS sequence"/>
</dbReference>
<dbReference type="InterPro" id="IPR052715">
    <property type="entry name" value="RAYT_transposase"/>
</dbReference>
<accession>A0A402BBN5</accession>
<evidence type="ECO:0000256" key="1">
    <source>
        <dbReference type="SAM" id="MobiDB-lite"/>
    </source>
</evidence>
<dbReference type="GO" id="GO:0004803">
    <property type="term" value="F:transposase activity"/>
    <property type="evidence" value="ECO:0007669"/>
    <property type="project" value="InterPro"/>
</dbReference>
<dbReference type="AlphaFoldDB" id="A0A402BBN5"/>
<name>A0A402BBN5_9CHLR</name>
<reference evidence="3" key="1">
    <citation type="submission" date="2018-12" db="EMBL/GenBank/DDBJ databases">
        <title>Tengunoibacter tsumagoiensis gen. nov., sp. nov., Dictyobacter kobayashii sp. nov., D. alpinus sp. nov., and D. joshuensis sp. nov. and description of Dictyobacteraceae fam. nov. within the order Ktedonobacterales isolated from Tengu-no-mugimeshi.</title>
        <authorList>
            <person name="Wang C.M."/>
            <person name="Zheng Y."/>
            <person name="Sakai Y."/>
            <person name="Toyoda A."/>
            <person name="Minakuchi Y."/>
            <person name="Abe K."/>
            <person name="Yokota A."/>
            <person name="Yabe S."/>
        </authorList>
    </citation>
    <scope>NUCLEOTIDE SEQUENCE [LARGE SCALE GENOMIC DNA]</scope>
    <source>
        <strain evidence="3">Uno16</strain>
    </source>
</reference>
<dbReference type="GO" id="GO:0043565">
    <property type="term" value="F:sequence-specific DNA binding"/>
    <property type="evidence" value="ECO:0007669"/>
    <property type="project" value="TreeGrafter"/>
</dbReference>
<dbReference type="InterPro" id="IPR036515">
    <property type="entry name" value="Transposase_17_sf"/>
</dbReference>
<dbReference type="GO" id="GO:0006313">
    <property type="term" value="P:DNA transposition"/>
    <property type="evidence" value="ECO:0007669"/>
    <property type="project" value="InterPro"/>
</dbReference>
<sequence length="115" mass="13526">MHNHIHGILTIEIEDPEVKSVIEMICGYKSCAANAWLRYIKENNIDLPGKIWQSKFYDHIIRGEQDFKAQHTYILNNPAVFEERRHAQANEKERKQSQSKDQEQSTNEVESDEEL</sequence>
<evidence type="ECO:0000313" key="2">
    <source>
        <dbReference type="EMBL" id="GCE28841.1"/>
    </source>
</evidence>
<proteinExistence type="predicted"/>
<gene>
    <name evidence="2" type="ORF">KDA_43250</name>
</gene>
<feature type="region of interest" description="Disordered" evidence="1">
    <location>
        <begin position="84"/>
        <end position="115"/>
    </location>
</feature>
<dbReference type="Gene3D" id="3.30.70.1290">
    <property type="entry name" value="Transposase IS200-like"/>
    <property type="match status" value="1"/>
</dbReference>
<dbReference type="PANTHER" id="PTHR36966">
    <property type="entry name" value="REP-ASSOCIATED TYROSINE TRANSPOSASE"/>
    <property type="match status" value="1"/>
</dbReference>
<comment type="caution">
    <text evidence="2">The sequence shown here is derived from an EMBL/GenBank/DDBJ whole genome shotgun (WGS) entry which is preliminary data.</text>
</comment>
<dbReference type="PANTHER" id="PTHR36966:SF1">
    <property type="entry name" value="REP-ASSOCIATED TYROSINE TRANSPOSASE"/>
    <property type="match status" value="1"/>
</dbReference>
<evidence type="ECO:0000313" key="3">
    <source>
        <dbReference type="Proteomes" id="UP000287171"/>
    </source>
</evidence>
<protein>
    <recommendedName>
        <fullName evidence="4">Transposase IS200-like domain-containing protein</fullName>
    </recommendedName>
</protein>